<reference evidence="9" key="1">
    <citation type="submission" date="2018-01" db="EMBL/GenBank/DDBJ databases">
        <authorList>
            <person name="Mao J.F."/>
        </authorList>
    </citation>
    <scope>NUCLEOTIDE SEQUENCE</scope>
    <source>
        <strain evidence="9">Huo1</strain>
        <tissue evidence="9">Leaf</tissue>
    </source>
</reference>
<dbReference type="InterPro" id="IPR010713">
    <property type="entry name" value="XET_C"/>
</dbReference>
<feature type="domain" description="Xyloglucan endo-transglycosylase C-terminal" evidence="8">
    <location>
        <begin position="139"/>
        <end position="185"/>
    </location>
</feature>
<dbReference type="Gene3D" id="2.60.120.200">
    <property type="match status" value="2"/>
</dbReference>
<sequence length="189" mass="21604">MHFTKMKLACFVAVVYAFGLVVDGASIDIAFDDIYEVVWGGDHVNFLNERRDAQLWMDPAYGAGFGSKLNYGSGFIHMRIKLPDKDSAGVVTAFYGVQKQDGHWGPVPEPANDRAGFHFGACPLPKTAVDVEPCYQDLSNYWWNRSKYWQLSGKEQRQFNEVRQKYLNYDYCDDTSRHPTPPPECQFNK</sequence>
<evidence type="ECO:0000313" key="10">
    <source>
        <dbReference type="Proteomes" id="UP000298416"/>
    </source>
</evidence>
<evidence type="ECO:0000259" key="8">
    <source>
        <dbReference type="Pfam" id="PF06955"/>
    </source>
</evidence>
<dbReference type="InterPro" id="IPR000757">
    <property type="entry name" value="Beta-glucanase-like"/>
</dbReference>
<dbReference type="AlphaFoldDB" id="A0A8X8WWY7"/>
<dbReference type="Pfam" id="PF00722">
    <property type="entry name" value="Glyco_hydro_16"/>
    <property type="match status" value="1"/>
</dbReference>
<feature type="domain" description="GH16" evidence="7">
    <location>
        <begin position="33"/>
        <end position="100"/>
    </location>
</feature>
<comment type="catalytic activity">
    <reaction evidence="5">
        <text>breaks a beta-(1-&gt;4) bond in the backbone of a xyloglucan and transfers the xyloglucanyl segment on to O-4 of the non-reducing terminal glucose residue of an acceptor, which can be a xyloglucan or an oligosaccharide of xyloglucan.</text>
        <dbReference type="EC" id="2.4.1.207"/>
    </reaction>
</comment>
<dbReference type="GO" id="GO:0016762">
    <property type="term" value="F:xyloglucan:xyloglucosyl transferase activity"/>
    <property type="evidence" value="ECO:0007669"/>
    <property type="project" value="UniProtKB-EC"/>
</dbReference>
<keyword evidence="6" id="KW-0732">Signal</keyword>
<gene>
    <name evidence="9" type="ORF">SASPL_135708</name>
</gene>
<proteinExistence type="predicted"/>
<keyword evidence="10" id="KW-1185">Reference proteome</keyword>
<evidence type="ECO:0000256" key="1">
    <source>
        <dbReference type="ARBA" id="ARBA00012152"/>
    </source>
</evidence>
<dbReference type="PANTHER" id="PTHR31062">
    <property type="entry name" value="XYLOGLUCAN ENDOTRANSGLUCOSYLASE/HYDROLASE PROTEIN 8-RELATED"/>
    <property type="match status" value="1"/>
</dbReference>
<keyword evidence="2" id="KW-0808">Transferase</keyword>
<keyword evidence="4" id="KW-0326">Glycosidase</keyword>
<keyword evidence="3" id="KW-0378">Hydrolase</keyword>
<dbReference type="InterPro" id="IPR013320">
    <property type="entry name" value="ConA-like_dom_sf"/>
</dbReference>
<reference evidence="9" key="2">
    <citation type="submission" date="2020-08" db="EMBL/GenBank/DDBJ databases">
        <title>Plant Genome Project.</title>
        <authorList>
            <person name="Zhang R.-G."/>
        </authorList>
    </citation>
    <scope>NUCLEOTIDE SEQUENCE</scope>
    <source>
        <strain evidence="9">Huo1</strain>
        <tissue evidence="9">Leaf</tissue>
    </source>
</reference>
<dbReference type="Proteomes" id="UP000298416">
    <property type="component" value="Unassembled WGS sequence"/>
</dbReference>
<dbReference type="SUPFAM" id="SSF49899">
    <property type="entry name" value="Concanavalin A-like lectins/glucanases"/>
    <property type="match status" value="2"/>
</dbReference>
<feature type="chain" id="PRO_5036471528" description="xyloglucan:xyloglucosyl transferase" evidence="6">
    <location>
        <begin position="18"/>
        <end position="189"/>
    </location>
</feature>
<evidence type="ECO:0000256" key="3">
    <source>
        <dbReference type="ARBA" id="ARBA00022801"/>
    </source>
</evidence>
<dbReference type="Pfam" id="PF06955">
    <property type="entry name" value="XET_C"/>
    <property type="match status" value="1"/>
</dbReference>
<accession>A0A8X8WWY7</accession>
<dbReference type="EC" id="2.4.1.207" evidence="1"/>
<dbReference type="EMBL" id="PNBA02000013">
    <property type="protein sequence ID" value="KAG6403485.1"/>
    <property type="molecule type" value="Genomic_DNA"/>
</dbReference>
<evidence type="ECO:0000256" key="4">
    <source>
        <dbReference type="ARBA" id="ARBA00023295"/>
    </source>
</evidence>
<dbReference type="GO" id="GO:0044042">
    <property type="term" value="P:glucan metabolic process"/>
    <property type="evidence" value="ECO:0007669"/>
    <property type="project" value="InterPro"/>
</dbReference>
<comment type="caution">
    <text evidence="9">The sequence shown here is derived from an EMBL/GenBank/DDBJ whole genome shotgun (WGS) entry which is preliminary data.</text>
</comment>
<dbReference type="GO" id="GO:0048046">
    <property type="term" value="C:apoplast"/>
    <property type="evidence" value="ECO:0007669"/>
    <property type="project" value="InterPro"/>
</dbReference>
<protein>
    <recommendedName>
        <fullName evidence="1">xyloglucan:xyloglucosyl transferase</fullName>
        <ecNumber evidence="1">2.4.1.207</ecNumber>
    </recommendedName>
</protein>
<feature type="signal peptide" evidence="6">
    <location>
        <begin position="1"/>
        <end position="17"/>
    </location>
</feature>
<evidence type="ECO:0000256" key="2">
    <source>
        <dbReference type="ARBA" id="ARBA00022679"/>
    </source>
</evidence>
<evidence type="ECO:0000313" key="9">
    <source>
        <dbReference type="EMBL" id="KAG6403485.1"/>
    </source>
</evidence>
<evidence type="ECO:0000259" key="7">
    <source>
        <dbReference type="Pfam" id="PF00722"/>
    </source>
</evidence>
<evidence type="ECO:0000256" key="5">
    <source>
        <dbReference type="ARBA" id="ARBA00034022"/>
    </source>
</evidence>
<evidence type="ECO:0000256" key="6">
    <source>
        <dbReference type="SAM" id="SignalP"/>
    </source>
</evidence>
<dbReference type="InterPro" id="IPR044791">
    <property type="entry name" value="Beta-glucanase/XTH"/>
</dbReference>
<name>A0A8X8WWY7_SALSN</name>
<organism evidence="9">
    <name type="scientific">Salvia splendens</name>
    <name type="common">Scarlet sage</name>
    <dbReference type="NCBI Taxonomy" id="180675"/>
    <lineage>
        <taxon>Eukaryota</taxon>
        <taxon>Viridiplantae</taxon>
        <taxon>Streptophyta</taxon>
        <taxon>Embryophyta</taxon>
        <taxon>Tracheophyta</taxon>
        <taxon>Spermatophyta</taxon>
        <taxon>Magnoliopsida</taxon>
        <taxon>eudicotyledons</taxon>
        <taxon>Gunneridae</taxon>
        <taxon>Pentapetalae</taxon>
        <taxon>asterids</taxon>
        <taxon>lamiids</taxon>
        <taxon>Lamiales</taxon>
        <taxon>Lamiaceae</taxon>
        <taxon>Nepetoideae</taxon>
        <taxon>Mentheae</taxon>
        <taxon>Salviinae</taxon>
        <taxon>Salvia</taxon>
        <taxon>Salvia subgen. Calosphace</taxon>
        <taxon>core Calosphace</taxon>
    </lineage>
</organism>
<dbReference type="GO" id="GO:0004553">
    <property type="term" value="F:hydrolase activity, hydrolyzing O-glycosyl compounds"/>
    <property type="evidence" value="ECO:0007669"/>
    <property type="project" value="InterPro"/>
</dbReference>